<dbReference type="PANTHER" id="PTHR33794:SF1">
    <property type="entry name" value="BACILLOLYSIN"/>
    <property type="match status" value="1"/>
</dbReference>
<dbReference type="InterPro" id="IPR050728">
    <property type="entry name" value="Zinc_Metalloprotease_M4"/>
</dbReference>
<feature type="region of interest" description="Disordered" evidence="1">
    <location>
        <begin position="301"/>
        <end position="324"/>
    </location>
</feature>
<evidence type="ECO:0000313" key="3">
    <source>
        <dbReference type="EMBL" id="MET8433042.1"/>
    </source>
</evidence>
<keyword evidence="4" id="KW-1185">Reference proteome</keyword>
<evidence type="ECO:0000313" key="4">
    <source>
        <dbReference type="Proteomes" id="UP001550044"/>
    </source>
</evidence>
<protein>
    <recommendedName>
        <fullName evidence="2">Peptidase M4 domain-containing protein</fullName>
    </recommendedName>
</protein>
<dbReference type="InterPro" id="IPR016032">
    <property type="entry name" value="Sig_transdc_resp-reg_C-effctor"/>
</dbReference>
<proteinExistence type="predicted"/>
<comment type="caution">
    <text evidence="3">The sequence shown here is derived from an EMBL/GenBank/DDBJ whole genome shotgun (WGS) entry which is preliminary data.</text>
</comment>
<evidence type="ECO:0000259" key="2">
    <source>
        <dbReference type="Pfam" id="PF01447"/>
    </source>
</evidence>
<dbReference type="Gene3D" id="3.10.170.10">
    <property type="match status" value="1"/>
</dbReference>
<dbReference type="SUPFAM" id="SSF46894">
    <property type="entry name" value="C-terminal effector domain of the bipartite response regulators"/>
    <property type="match status" value="1"/>
</dbReference>
<accession>A0ABV2U5C2</accession>
<dbReference type="Pfam" id="PF01447">
    <property type="entry name" value="Peptidase_M4"/>
    <property type="match status" value="1"/>
</dbReference>
<dbReference type="RefSeq" id="WP_356709156.1">
    <property type="nucleotide sequence ID" value="NZ_JBEXIP010000005.1"/>
</dbReference>
<feature type="domain" description="Peptidase M4" evidence="2">
    <location>
        <begin position="179"/>
        <end position="266"/>
    </location>
</feature>
<gene>
    <name evidence="3" type="ORF">ABZV61_09575</name>
</gene>
<dbReference type="Proteomes" id="UP001550044">
    <property type="component" value="Unassembled WGS sequence"/>
</dbReference>
<dbReference type="PANTHER" id="PTHR33794">
    <property type="entry name" value="BACILLOLYSIN"/>
    <property type="match status" value="1"/>
</dbReference>
<sequence>MHMMPMREVHSVITVEDNHDAIEDVLVRRGIALRSVIERDWLERPEMAAIAASYAAQGQRISVVDELPIKLIIVDRRMALLPLAPERDDVDPVALAVHGTGLLTALSSLFEAHFERGWRLLPSETAPRAGRTDGGELEAVDRQIVSLLYVGLTDAAIARQLGMGHRTVQRRLQSLMVEVGAAGTSASDRFDGTNTSSGAVDAHLNAAKVYEYLKDKLGRDGVDGKGGTIYSVVNVANNGNDYANAFWDGSKMVYGHMKGVPLSPPLAGGGHRPLPVTASARTGAGPPVDLLADAGAGLIHQGTPNRPRSLPTRKPAPRRVPAGGTRFGVGVGMTVIAEVRGAGDWCGAEVAESDAWRVVLSAVHQAELRAAVGAVESAPWSRPASGSPSSHARTFRCRRSVPCSTTSSTS</sequence>
<name>A0ABV2U5C2_9ACTN</name>
<dbReference type="SUPFAM" id="SSF55486">
    <property type="entry name" value="Metalloproteases ('zincins'), catalytic domain"/>
    <property type="match status" value="1"/>
</dbReference>
<evidence type="ECO:0000256" key="1">
    <source>
        <dbReference type="SAM" id="MobiDB-lite"/>
    </source>
</evidence>
<reference evidence="3 4" key="1">
    <citation type="submission" date="2024-06" db="EMBL/GenBank/DDBJ databases">
        <title>The Natural Products Discovery Center: Release of the First 8490 Sequenced Strains for Exploring Actinobacteria Biosynthetic Diversity.</title>
        <authorList>
            <person name="Kalkreuter E."/>
            <person name="Kautsar S.A."/>
            <person name="Yang D."/>
            <person name="Bader C.D."/>
            <person name="Teijaro C.N."/>
            <person name="Fluegel L."/>
            <person name="Davis C.M."/>
            <person name="Simpson J.R."/>
            <person name="Lauterbach L."/>
            <person name="Steele A.D."/>
            <person name="Gui C."/>
            <person name="Meng S."/>
            <person name="Li G."/>
            <person name="Viehrig K."/>
            <person name="Ye F."/>
            <person name="Su P."/>
            <person name="Kiefer A.F."/>
            <person name="Nichols A."/>
            <person name="Cepeda A.J."/>
            <person name="Yan W."/>
            <person name="Fan B."/>
            <person name="Jiang Y."/>
            <person name="Adhikari A."/>
            <person name="Zheng C.-J."/>
            <person name="Schuster L."/>
            <person name="Cowan T.M."/>
            <person name="Smanski M.J."/>
            <person name="Chevrette M.G."/>
            <person name="De Carvalho L.P.S."/>
            <person name="Shen B."/>
        </authorList>
    </citation>
    <scope>NUCLEOTIDE SEQUENCE [LARGE SCALE GENOMIC DNA]</scope>
    <source>
        <strain evidence="3 4">NPDC005137</strain>
    </source>
</reference>
<feature type="region of interest" description="Disordered" evidence="1">
    <location>
        <begin position="374"/>
        <end position="410"/>
    </location>
</feature>
<dbReference type="InterPro" id="IPR013856">
    <property type="entry name" value="Peptidase_M4_domain"/>
</dbReference>
<organism evidence="3 4">
    <name type="scientific">Streptomyces sp. 900116325</name>
    <dbReference type="NCBI Taxonomy" id="3154295"/>
    <lineage>
        <taxon>Bacteria</taxon>
        <taxon>Bacillati</taxon>
        <taxon>Actinomycetota</taxon>
        <taxon>Actinomycetes</taxon>
        <taxon>Kitasatosporales</taxon>
        <taxon>Streptomycetaceae</taxon>
        <taxon>Streptomyces</taxon>
    </lineage>
</organism>
<dbReference type="EMBL" id="JBEXIP010000005">
    <property type="protein sequence ID" value="MET8433042.1"/>
    <property type="molecule type" value="Genomic_DNA"/>
</dbReference>